<reference evidence="11" key="1">
    <citation type="submission" date="2025-08" db="UniProtKB">
        <authorList>
            <consortium name="RefSeq"/>
        </authorList>
    </citation>
    <scope>IDENTIFICATION</scope>
</reference>
<evidence type="ECO:0000313" key="10">
    <source>
        <dbReference type="Proteomes" id="UP000515152"/>
    </source>
</evidence>
<evidence type="ECO:0000256" key="1">
    <source>
        <dbReference type="ARBA" id="ARBA00007359"/>
    </source>
</evidence>
<keyword evidence="6" id="KW-1015">Disulfide bond</keyword>
<feature type="compositionally biased region" description="Polar residues" evidence="8">
    <location>
        <begin position="307"/>
        <end position="335"/>
    </location>
</feature>
<dbReference type="KEGG" id="char:105899250"/>
<dbReference type="PANTHER" id="PTHR11371">
    <property type="entry name" value="DEOXYRIBONUCLEASE"/>
    <property type="match status" value="1"/>
</dbReference>
<evidence type="ECO:0000256" key="3">
    <source>
        <dbReference type="ARBA" id="ARBA00022729"/>
    </source>
</evidence>
<evidence type="ECO:0000313" key="11">
    <source>
        <dbReference type="RefSeq" id="XP_031426510.1"/>
    </source>
</evidence>
<evidence type="ECO:0000256" key="7">
    <source>
        <dbReference type="SAM" id="Coils"/>
    </source>
</evidence>
<evidence type="ECO:0000256" key="6">
    <source>
        <dbReference type="ARBA" id="ARBA00023157"/>
    </source>
</evidence>
<keyword evidence="5" id="KW-0378">Hydrolase</keyword>
<keyword evidence="10" id="KW-1185">Reference proteome</keyword>
<evidence type="ECO:0000256" key="5">
    <source>
        <dbReference type="ARBA" id="ARBA00022801"/>
    </source>
</evidence>
<dbReference type="PANTHER" id="PTHR11371:SF26">
    <property type="entry name" value="DEOXYRIBONUCLEASE"/>
    <property type="match status" value="1"/>
</dbReference>
<dbReference type="Gene3D" id="3.60.10.10">
    <property type="entry name" value="Endonuclease/exonuclease/phosphatase"/>
    <property type="match status" value="1"/>
</dbReference>
<keyword evidence="7" id="KW-0175">Coiled coil</keyword>
<dbReference type="FunFam" id="3.60.10.10:FF:000007">
    <property type="entry name" value="Deoxyribonuclease"/>
    <property type="match status" value="1"/>
</dbReference>
<dbReference type="GeneID" id="105899250"/>
<feature type="region of interest" description="Disordered" evidence="8">
    <location>
        <begin position="275"/>
        <end position="376"/>
    </location>
</feature>
<feature type="domain" description="Endonuclease/exonuclease/phosphatase" evidence="9">
    <location>
        <begin position="5"/>
        <end position="253"/>
    </location>
</feature>
<accession>A0A6P8FSS9</accession>
<dbReference type="GO" id="GO:0003677">
    <property type="term" value="F:DNA binding"/>
    <property type="evidence" value="ECO:0007669"/>
    <property type="project" value="TreeGrafter"/>
</dbReference>
<dbReference type="RefSeq" id="XP_031426510.1">
    <property type="nucleotide sequence ID" value="XM_031570650.1"/>
</dbReference>
<dbReference type="AlphaFoldDB" id="A0A6P8FSS9"/>
<proteinExistence type="inferred from homology"/>
<evidence type="ECO:0000256" key="2">
    <source>
        <dbReference type="ARBA" id="ARBA00022722"/>
    </source>
</evidence>
<keyword evidence="4" id="KW-0255">Endonuclease</keyword>
<organism evidence="10 11">
    <name type="scientific">Clupea harengus</name>
    <name type="common">Atlantic herring</name>
    <dbReference type="NCBI Taxonomy" id="7950"/>
    <lineage>
        <taxon>Eukaryota</taxon>
        <taxon>Metazoa</taxon>
        <taxon>Chordata</taxon>
        <taxon>Craniata</taxon>
        <taxon>Vertebrata</taxon>
        <taxon>Euteleostomi</taxon>
        <taxon>Actinopterygii</taxon>
        <taxon>Neopterygii</taxon>
        <taxon>Teleostei</taxon>
        <taxon>Clupei</taxon>
        <taxon>Clupeiformes</taxon>
        <taxon>Clupeoidei</taxon>
        <taxon>Clupeidae</taxon>
        <taxon>Clupea</taxon>
    </lineage>
</organism>
<dbReference type="OrthoDB" id="10061407at2759"/>
<gene>
    <name evidence="11" type="primary">LOC105899250</name>
</gene>
<evidence type="ECO:0000259" key="9">
    <source>
        <dbReference type="Pfam" id="PF03372"/>
    </source>
</evidence>
<dbReference type="PRINTS" id="PR00130">
    <property type="entry name" value="DNASEI"/>
</dbReference>
<keyword evidence="3" id="KW-0732">Signal</keyword>
<dbReference type="SUPFAM" id="SSF56219">
    <property type="entry name" value="DNase I-like"/>
    <property type="match status" value="1"/>
</dbReference>
<dbReference type="InterPro" id="IPR005135">
    <property type="entry name" value="Endo/exonuclease/phosphatase"/>
</dbReference>
<comment type="similarity">
    <text evidence="1">Belongs to the DNase I family.</text>
</comment>
<dbReference type="InterPro" id="IPR036691">
    <property type="entry name" value="Endo/exonu/phosph_ase_sf"/>
</dbReference>
<name>A0A6P8FSS9_CLUHA</name>
<dbReference type="GO" id="GO:0006308">
    <property type="term" value="P:DNA catabolic process"/>
    <property type="evidence" value="ECO:0007669"/>
    <property type="project" value="InterPro"/>
</dbReference>
<dbReference type="GO" id="GO:0004530">
    <property type="term" value="F:deoxyribonuclease I activity"/>
    <property type="evidence" value="ECO:0007669"/>
    <property type="project" value="TreeGrafter"/>
</dbReference>
<feature type="coiled-coil region" evidence="7">
    <location>
        <begin position="393"/>
        <end position="425"/>
    </location>
</feature>
<sequence length="432" mass="49314">MKIAAFNIRRFGLKKVSDPLVLSTLVRIVSRYDIILILEVTDLSGDSVDIFLKELNAANTEHHYTVKISTRLGRTRYKEQFLFLYRDDLVDLEGSYQYEDNQTGDLDAFAREPYILRFKSFHTVLKDLVLIPVHTKPDDSLKELDELYEVFMAVKKKWHTDNIMILGDFNADGTYVSDSDYKNIRIRHDKNFHWLIGDDVDTTANTGNEHTYDRIVVYGQDMLEAVVPGSARPFNFHTEYNLTEEMALRVSDHYPVEVELRREVHEPIGWKFLPRGPMPNHAHQPQGPVGTQEPIPQSELPSYDPHPQTNHSHYGPMSKSNQSYYGSATGSNQSLYPVIRGDVQPPNPVTQDNNTPHHPSTAGNQQDYGTTRDGHSGILPLQGSAFVIFPPVVEHLMVEVLGLQKDNLQLEKEKLSLEIQMLKHNLARVDRG</sequence>
<dbReference type="GO" id="GO:0005634">
    <property type="term" value="C:nucleus"/>
    <property type="evidence" value="ECO:0007669"/>
    <property type="project" value="TreeGrafter"/>
</dbReference>
<feature type="compositionally biased region" description="Polar residues" evidence="8">
    <location>
        <begin position="349"/>
        <end position="369"/>
    </location>
</feature>
<protein>
    <submittedName>
        <fullName evidence="11">Deoxyribonuclease-1-like</fullName>
    </submittedName>
</protein>
<dbReference type="SMART" id="SM00476">
    <property type="entry name" value="DNaseIc"/>
    <property type="match status" value="1"/>
</dbReference>
<evidence type="ECO:0000256" key="8">
    <source>
        <dbReference type="SAM" id="MobiDB-lite"/>
    </source>
</evidence>
<dbReference type="InterPro" id="IPR016202">
    <property type="entry name" value="DNase_I"/>
</dbReference>
<evidence type="ECO:0000256" key="4">
    <source>
        <dbReference type="ARBA" id="ARBA00022759"/>
    </source>
</evidence>
<dbReference type="Pfam" id="PF03372">
    <property type="entry name" value="Exo_endo_phos"/>
    <property type="match status" value="1"/>
</dbReference>
<dbReference type="CDD" id="cd10282">
    <property type="entry name" value="DNase1"/>
    <property type="match status" value="1"/>
</dbReference>
<keyword evidence="2" id="KW-0540">Nuclease</keyword>
<dbReference type="Proteomes" id="UP000515152">
    <property type="component" value="Chromosome 1"/>
</dbReference>